<dbReference type="GO" id="GO:0003723">
    <property type="term" value="F:RNA binding"/>
    <property type="evidence" value="ECO:0007669"/>
    <property type="project" value="InterPro"/>
</dbReference>
<protein>
    <submittedName>
        <fullName evidence="3">APO domain</fullName>
    </submittedName>
</protein>
<dbReference type="AlphaFoldDB" id="A0A8T1XMQ9"/>
<reference evidence="3 4" key="1">
    <citation type="submission" date="2020-12" db="EMBL/GenBank/DDBJ databases">
        <title>Concerted genomic and epigenomic changes stabilize Arabidopsis allopolyploids.</title>
        <authorList>
            <person name="Chen Z."/>
        </authorList>
    </citation>
    <scope>NUCLEOTIDE SEQUENCE [LARGE SCALE GENOMIC DNA]</scope>
    <source>
        <strain evidence="3">Allo738</strain>
        <tissue evidence="3">Leaf</tissue>
    </source>
</reference>
<dbReference type="Pfam" id="PF05634">
    <property type="entry name" value="APO_RNA-bind"/>
    <property type="match status" value="2"/>
</dbReference>
<evidence type="ECO:0000259" key="2">
    <source>
        <dbReference type="PROSITE" id="PS51499"/>
    </source>
</evidence>
<sequence length="468" mass="53034">MTSYTSVTHIYVVSHVVDVITPPELPEQLSRAELLNKSFVGKNYAELDSNEDEMRDSAAIVLCECDEQGTEPNEAIMEVDDTQDPEIGSRDVFSSFVKLVVDDDDPLYTDVPKPRKDKSERKPYPTPMKELIRRAKEEKQLRKLQPCRVLEDTPDNGLLVPELVDVAYSVHRCRNSLLSGLSKIIHHVPVHRCRLCSEVHIGKGGHEIRTCTGPGSGSRSATHVWKRGRASDVVLFPKCFHLYDRAVKPRVIHDERFTVPKISAVLELCIQAGVDLEKFPSKRRSKPVYSIEGRIVDFEDVNGENSEIAVTSTTTLLQEDDYCTEEKKKSLKELSIETMESWFEMVSGVRKLMERYKVWTCGYCPEIQVGPKGHKVRMCKATKHQMRDGMHAWQEATIDDVVGPNYVWHVRDPTDGSVLDNSLKRFYGKAPAVVEMCVQGGAPVPDQYKSMMRLDVVYPQRDEVDLVA</sequence>
<dbReference type="Pfam" id="PF10532">
    <property type="entry name" value="Plant_all_beta"/>
    <property type="match status" value="1"/>
</dbReference>
<keyword evidence="4" id="KW-1185">Reference proteome</keyword>
<feature type="domain" description="APO" evidence="2">
    <location>
        <begin position="192"/>
        <end position="278"/>
    </location>
</feature>
<name>A0A8T1XMQ9_9BRAS</name>
<dbReference type="PROSITE" id="PS51499">
    <property type="entry name" value="APO"/>
    <property type="match status" value="2"/>
</dbReference>
<dbReference type="EMBL" id="JAEFBK010000013">
    <property type="protein sequence ID" value="KAG7535125.1"/>
    <property type="molecule type" value="Genomic_DNA"/>
</dbReference>
<comment type="similarity">
    <text evidence="1">Belongs to the APO family.</text>
</comment>
<evidence type="ECO:0000313" key="4">
    <source>
        <dbReference type="Proteomes" id="UP000694240"/>
    </source>
</evidence>
<accession>A0A8T1XMQ9</accession>
<dbReference type="InterPro" id="IPR018290">
    <property type="entry name" value="MULE_transposase_N"/>
</dbReference>
<proteinExistence type="inferred from homology"/>
<organism evidence="3 4">
    <name type="scientific">Arabidopsis thaliana x Arabidopsis arenosa</name>
    <dbReference type="NCBI Taxonomy" id="1240361"/>
    <lineage>
        <taxon>Eukaryota</taxon>
        <taxon>Viridiplantae</taxon>
        <taxon>Streptophyta</taxon>
        <taxon>Embryophyta</taxon>
        <taxon>Tracheophyta</taxon>
        <taxon>Spermatophyta</taxon>
        <taxon>Magnoliopsida</taxon>
        <taxon>eudicotyledons</taxon>
        <taxon>Gunneridae</taxon>
        <taxon>Pentapetalae</taxon>
        <taxon>rosids</taxon>
        <taxon>malvids</taxon>
        <taxon>Brassicales</taxon>
        <taxon>Brassicaceae</taxon>
        <taxon>Camelineae</taxon>
        <taxon>Arabidopsis</taxon>
    </lineage>
</organism>
<feature type="domain" description="APO" evidence="2">
    <location>
        <begin position="360"/>
        <end position="446"/>
    </location>
</feature>
<evidence type="ECO:0000313" key="3">
    <source>
        <dbReference type="EMBL" id="KAG7535125.1"/>
    </source>
</evidence>
<evidence type="ECO:0000256" key="1">
    <source>
        <dbReference type="PROSITE-ProRule" id="PRU00832"/>
    </source>
</evidence>
<gene>
    <name evidence="3" type="ORF">ISN45_Aa08g025960</name>
</gene>
<dbReference type="Proteomes" id="UP000694240">
    <property type="component" value="Chromosome 13"/>
</dbReference>
<dbReference type="InterPro" id="IPR023342">
    <property type="entry name" value="APO_dom"/>
</dbReference>
<comment type="caution">
    <text evidence="3">The sequence shown here is derived from an EMBL/GenBank/DDBJ whole genome shotgun (WGS) entry which is preliminary data.</text>
</comment>
<dbReference type="PANTHER" id="PTHR10388">
    <property type="entry name" value="EUKARYOTIC TRANSLATION INITIATION FACTOR SUI1"/>
    <property type="match status" value="1"/>
</dbReference>